<keyword evidence="4" id="KW-1185">Reference proteome</keyword>
<evidence type="ECO:0000256" key="2">
    <source>
        <dbReference type="SAM" id="SignalP"/>
    </source>
</evidence>
<name>A0A0P1B698_PLAHL</name>
<organism evidence="3 4">
    <name type="scientific">Plasmopara halstedii</name>
    <name type="common">Downy mildew of sunflower</name>
    <dbReference type="NCBI Taxonomy" id="4781"/>
    <lineage>
        <taxon>Eukaryota</taxon>
        <taxon>Sar</taxon>
        <taxon>Stramenopiles</taxon>
        <taxon>Oomycota</taxon>
        <taxon>Peronosporomycetes</taxon>
        <taxon>Peronosporales</taxon>
        <taxon>Peronosporaceae</taxon>
        <taxon>Plasmopara</taxon>
    </lineage>
</organism>
<evidence type="ECO:0000313" key="3">
    <source>
        <dbReference type="EMBL" id="CEG49071.1"/>
    </source>
</evidence>
<feature type="region of interest" description="Disordered" evidence="1">
    <location>
        <begin position="42"/>
        <end position="72"/>
    </location>
</feature>
<dbReference type="RefSeq" id="XP_024585440.1">
    <property type="nucleotide sequence ID" value="XM_024720219.2"/>
</dbReference>
<accession>A0A0P1B698</accession>
<proteinExistence type="predicted"/>
<sequence length="140" mass="15890">MVRISHVIIAIGLLATSHTFMANVGANELEISAKSSEPTQLKSVFKSKEKHKSDPEQSLSKIEISSSDPSSEERYKFVDNYFYKRAAHYIDKNGWAQQNFESYVRNTRFPHIRAYRRVLSKAAAEILEKRKGLPPQSSGS</sequence>
<feature type="compositionally biased region" description="Low complexity" evidence="1">
    <location>
        <begin position="56"/>
        <end position="69"/>
    </location>
</feature>
<protein>
    <submittedName>
        <fullName evidence="3">RxLR-like protein</fullName>
    </submittedName>
</protein>
<dbReference type="AlphaFoldDB" id="A0A0P1B698"/>
<dbReference type="EMBL" id="CCYD01003042">
    <property type="protein sequence ID" value="CEG49071.1"/>
    <property type="molecule type" value="Genomic_DNA"/>
</dbReference>
<evidence type="ECO:0000313" key="4">
    <source>
        <dbReference type="Proteomes" id="UP000054928"/>
    </source>
</evidence>
<dbReference type="Proteomes" id="UP000054928">
    <property type="component" value="Unassembled WGS sequence"/>
</dbReference>
<feature type="chain" id="PRO_5006059212" evidence="2">
    <location>
        <begin position="27"/>
        <end position="140"/>
    </location>
</feature>
<dbReference type="GeneID" id="36410227"/>
<reference evidence="4" key="1">
    <citation type="submission" date="2014-09" db="EMBL/GenBank/DDBJ databases">
        <authorList>
            <person name="Sharma Rahul"/>
            <person name="Thines Marco"/>
        </authorList>
    </citation>
    <scope>NUCLEOTIDE SEQUENCE [LARGE SCALE GENOMIC DNA]</scope>
</reference>
<feature type="signal peptide" evidence="2">
    <location>
        <begin position="1"/>
        <end position="26"/>
    </location>
</feature>
<evidence type="ECO:0000256" key="1">
    <source>
        <dbReference type="SAM" id="MobiDB-lite"/>
    </source>
</evidence>
<keyword evidence="2" id="KW-0732">Signal</keyword>